<accession>A0A096BG57</accession>
<gene>
    <name evidence="9" type="ORF">Y919_09445</name>
</gene>
<evidence type="ECO:0000256" key="1">
    <source>
        <dbReference type="ARBA" id="ARBA00004651"/>
    </source>
</evidence>
<reference evidence="9 10" key="1">
    <citation type="submission" date="2013-12" db="EMBL/GenBank/DDBJ databases">
        <title>Draft genome sequence of Caloranaerobacter sp. H53214.</title>
        <authorList>
            <person name="Jiang L.J."/>
            <person name="Shao Z.Z."/>
            <person name="Long M.N."/>
        </authorList>
    </citation>
    <scope>NUCLEOTIDE SEQUENCE [LARGE SCALE GENOMIC DNA]</scope>
    <source>
        <strain evidence="9 10">H53214</strain>
    </source>
</reference>
<dbReference type="Pfam" id="PF19300">
    <property type="entry name" value="BPD_transp_1_N"/>
    <property type="match status" value="1"/>
</dbReference>
<evidence type="ECO:0000256" key="6">
    <source>
        <dbReference type="ARBA" id="ARBA00023136"/>
    </source>
</evidence>
<evidence type="ECO:0000256" key="5">
    <source>
        <dbReference type="ARBA" id="ARBA00022989"/>
    </source>
</evidence>
<dbReference type="Gene3D" id="1.10.3720.10">
    <property type="entry name" value="MetI-like"/>
    <property type="match status" value="1"/>
</dbReference>
<organism evidence="9 10">
    <name type="scientific">Caloranaerobacter azorensis H53214</name>
    <dbReference type="NCBI Taxonomy" id="1156417"/>
    <lineage>
        <taxon>Bacteria</taxon>
        <taxon>Bacillati</taxon>
        <taxon>Bacillota</taxon>
        <taxon>Tissierellia</taxon>
        <taxon>Tissierellales</taxon>
        <taxon>Thermohalobacteraceae</taxon>
        <taxon>Caloranaerobacter</taxon>
    </lineage>
</organism>
<keyword evidence="4 7" id="KW-0812">Transmembrane</keyword>
<comment type="similarity">
    <text evidence="7">Belongs to the binding-protein-dependent transport system permease family.</text>
</comment>
<evidence type="ECO:0000256" key="4">
    <source>
        <dbReference type="ARBA" id="ARBA00022692"/>
    </source>
</evidence>
<feature type="transmembrane region" description="Helical" evidence="7">
    <location>
        <begin position="98"/>
        <end position="120"/>
    </location>
</feature>
<evidence type="ECO:0000256" key="3">
    <source>
        <dbReference type="ARBA" id="ARBA00022475"/>
    </source>
</evidence>
<dbReference type="PROSITE" id="PS50928">
    <property type="entry name" value="ABC_TM1"/>
    <property type="match status" value="1"/>
</dbReference>
<evidence type="ECO:0000313" key="9">
    <source>
        <dbReference type="EMBL" id="KGG79857.1"/>
    </source>
</evidence>
<keyword evidence="3" id="KW-1003">Cell membrane</keyword>
<comment type="caution">
    <text evidence="9">The sequence shown here is derived from an EMBL/GenBank/DDBJ whole genome shotgun (WGS) entry which is preliminary data.</text>
</comment>
<keyword evidence="5 7" id="KW-1133">Transmembrane helix</keyword>
<proteinExistence type="inferred from homology"/>
<dbReference type="GO" id="GO:0005886">
    <property type="term" value="C:plasma membrane"/>
    <property type="evidence" value="ECO:0007669"/>
    <property type="project" value="UniProtKB-SubCell"/>
</dbReference>
<dbReference type="InterPro" id="IPR045621">
    <property type="entry name" value="BPD_transp_1_N"/>
</dbReference>
<dbReference type="Proteomes" id="UP000029622">
    <property type="component" value="Unassembled WGS sequence"/>
</dbReference>
<feature type="transmembrane region" description="Helical" evidence="7">
    <location>
        <begin position="274"/>
        <end position="300"/>
    </location>
</feature>
<dbReference type="SUPFAM" id="SSF161098">
    <property type="entry name" value="MetI-like"/>
    <property type="match status" value="1"/>
</dbReference>
<dbReference type="RefSeq" id="WP_035164222.1">
    <property type="nucleotide sequence ID" value="NZ_AZTB01000053.1"/>
</dbReference>
<comment type="subcellular location">
    <subcellularLocation>
        <location evidence="1 7">Cell membrane</location>
        <topology evidence="1 7">Multi-pass membrane protein</topology>
    </subcellularLocation>
</comment>
<feature type="domain" description="ABC transmembrane type-1" evidence="8">
    <location>
        <begin position="96"/>
        <end position="297"/>
    </location>
</feature>
<dbReference type="STRING" id="1156417.Y919_09445"/>
<feature type="transmembrane region" description="Helical" evidence="7">
    <location>
        <begin position="9"/>
        <end position="30"/>
    </location>
</feature>
<dbReference type="InterPro" id="IPR000515">
    <property type="entry name" value="MetI-like"/>
</dbReference>
<dbReference type="PANTHER" id="PTHR30465:SF74">
    <property type="entry name" value="OLIGOPEPTIDE TRANSPORT SYSTEM PERMEASE PROTEIN OPPB"/>
    <property type="match status" value="1"/>
</dbReference>
<evidence type="ECO:0000313" key="10">
    <source>
        <dbReference type="Proteomes" id="UP000029622"/>
    </source>
</evidence>
<dbReference type="AlphaFoldDB" id="A0A096BG57"/>
<evidence type="ECO:0000259" key="8">
    <source>
        <dbReference type="PROSITE" id="PS50928"/>
    </source>
</evidence>
<name>A0A096BG57_9FIRM</name>
<evidence type="ECO:0000256" key="7">
    <source>
        <dbReference type="RuleBase" id="RU363032"/>
    </source>
</evidence>
<keyword evidence="6 7" id="KW-0472">Membrane</keyword>
<dbReference type="Pfam" id="PF00528">
    <property type="entry name" value="BPD_transp_1"/>
    <property type="match status" value="1"/>
</dbReference>
<protein>
    <submittedName>
        <fullName evidence="9">Peptide ABC transporter permease</fullName>
    </submittedName>
</protein>
<dbReference type="CDD" id="cd06261">
    <property type="entry name" value="TM_PBP2"/>
    <property type="match status" value="1"/>
</dbReference>
<feature type="transmembrane region" description="Helical" evidence="7">
    <location>
        <begin position="175"/>
        <end position="192"/>
    </location>
</feature>
<feature type="transmembrane region" description="Helical" evidence="7">
    <location>
        <begin position="132"/>
        <end position="155"/>
    </location>
</feature>
<dbReference type="PANTHER" id="PTHR30465">
    <property type="entry name" value="INNER MEMBRANE ABC TRANSPORTER"/>
    <property type="match status" value="1"/>
</dbReference>
<dbReference type="EMBL" id="AZTB01000053">
    <property type="protein sequence ID" value="KGG79857.1"/>
    <property type="molecule type" value="Genomic_DNA"/>
</dbReference>
<evidence type="ECO:0000256" key="2">
    <source>
        <dbReference type="ARBA" id="ARBA00022448"/>
    </source>
</evidence>
<feature type="transmembrane region" description="Helical" evidence="7">
    <location>
        <begin position="229"/>
        <end position="254"/>
    </location>
</feature>
<keyword evidence="2 7" id="KW-0813">Transport</keyword>
<sequence length="311" mass="33912">MLKFIAKRLAYGIVTLLIITIITFFLIHLVPGDPMSAGGKNLPEETKQIFREKYGLDKPIIVQYGIYMKNLILHGDLGTSIIYAGRSVNDIIVKYGPVSAVIGLQAAVIGITLGILLGIWAAFKRGSIVDRVIMIFVVLGVCIPGFVFAALLQYIFGVKLDILPIFGWGEAKHTVLPTVAMALGSIAAYCRYMRASTLDVISSDYVVTAEAKGVSTAGIILKHILRNSFIPIITLICPQLLFIFTGSFVIERIFAIPGLGAYFVTAVNDSDYSVILGLVIFSSALYIISLVVTDIFYGIVDPRIRLTKGER</sequence>
<dbReference type="GO" id="GO:0055085">
    <property type="term" value="P:transmembrane transport"/>
    <property type="evidence" value="ECO:0007669"/>
    <property type="project" value="InterPro"/>
</dbReference>
<dbReference type="InterPro" id="IPR035906">
    <property type="entry name" value="MetI-like_sf"/>
</dbReference>